<organism evidence="1 2">
    <name type="scientific">Oleoguttula mirabilis</name>
    <dbReference type="NCBI Taxonomy" id="1507867"/>
    <lineage>
        <taxon>Eukaryota</taxon>
        <taxon>Fungi</taxon>
        <taxon>Dikarya</taxon>
        <taxon>Ascomycota</taxon>
        <taxon>Pezizomycotina</taxon>
        <taxon>Dothideomycetes</taxon>
        <taxon>Dothideomycetidae</taxon>
        <taxon>Mycosphaerellales</taxon>
        <taxon>Teratosphaeriaceae</taxon>
        <taxon>Oleoguttula</taxon>
    </lineage>
</organism>
<dbReference type="Proteomes" id="UP001324427">
    <property type="component" value="Unassembled WGS sequence"/>
</dbReference>
<gene>
    <name evidence="1" type="ORF">LTR36_003725</name>
</gene>
<proteinExistence type="predicted"/>
<dbReference type="AlphaFoldDB" id="A0AAV9JJU2"/>
<evidence type="ECO:0000313" key="2">
    <source>
        <dbReference type="Proteomes" id="UP001324427"/>
    </source>
</evidence>
<sequence length="195" mass="22181">MEDTQELLPNRDNAWMQERHVPALSRQIWQLTHLVSAATNGLSACLSLNSLLREARTQRRNDHVEIYMSSMLHSRASLGTYASAINELRLLMPKTLIDHTKDEVRRQAYSALLVAAYNTRRIMEFIEDVESFVVADRMTTNDEEQVEGVGWPQCVELGALKALCTDLMRNRDQGVKPMGIGWKEGAKAWLDLLDP</sequence>
<name>A0AAV9JJU2_9PEZI</name>
<protein>
    <submittedName>
        <fullName evidence="1">Uncharacterized protein</fullName>
    </submittedName>
</protein>
<comment type="caution">
    <text evidence="1">The sequence shown here is derived from an EMBL/GenBank/DDBJ whole genome shotgun (WGS) entry which is preliminary data.</text>
</comment>
<evidence type="ECO:0000313" key="1">
    <source>
        <dbReference type="EMBL" id="KAK4545174.1"/>
    </source>
</evidence>
<reference evidence="1 2" key="1">
    <citation type="submission" date="2021-11" db="EMBL/GenBank/DDBJ databases">
        <title>Black yeast isolated from Biological Soil Crust.</title>
        <authorList>
            <person name="Kurbessoian T."/>
        </authorList>
    </citation>
    <scope>NUCLEOTIDE SEQUENCE [LARGE SCALE GENOMIC DNA]</scope>
    <source>
        <strain evidence="1 2">CCFEE 5522</strain>
    </source>
</reference>
<dbReference type="EMBL" id="JAVFHQ010000021">
    <property type="protein sequence ID" value="KAK4545174.1"/>
    <property type="molecule type" value="Genomic_DNA"/>
</dbReference>
<keyword evidence="2" id="KW-1185">Reference proteome</keyword>
<accession>A0AAV9JJU2</accession>